<comment type="caution">
    <text evidence="2">The sequence shown here is derived from an EMBL/GenBank/DDBJ whole genome shotgun (WGS) entry which is preliminary data.</text>
</comment>
<proteinExistence type="predicted"/>
<feature type="region of interest" description="Disordered" evidence="1">
    <location>
        <begin position="43"/>
        <end position="94"/>
    </location>
</feature>
<feature type="compositionally biased region" description="Low complexity" evidence="1">
    <location>
        <begin position="43"/>
        <end position="82"/>
    </location>
</feature>
<gene>
    <name evidence="2" type="ORF">Vafri_3076</name>
</gene>
<dbReference type="EMBL" id="BNCO01000003">
    <property type="protein sequence ID" value="GIL45975.1"/>
    <property type="molecule type" value="Genomic_DNA"/>
</dbReference>
<dbReference type="AlphaFoldDB" id="A0A8J4EVZ8"/>
<sequence length="108" mass="10124">MAAPNSFLAGSPGAPEATFFPLAPPGLPVPPARRAPTAGVWASGPVAGPGSAPSSSLAGPLLAAGSCAPSSGSASNSVSPSGDTAVAAAAPLPVRDVRPTATVAMEPV</sequence>
<evidence type="ECO:0000256" key="1">
    <source>
        <dbReference type="SAM" id="MobiDB-lite"/>
    </source>
</evidence>
<organism evidence="2 3">
    <name type="scientific">Volvox africanus</name>
    <dbReference type="NCBI Taxonomy" id="51714"/>
    <lineage>
        <taxon>Eukaryota</taxon>
        <taxon>Viridiplantae</taxon>
        <taxon>Chlorophyta</taxon>
        <taxon>core chlorophytes</taxon>
        <taxon>Chlorophyceae</taxon>
        <taxon>CS clade</taxon>
        <taxon>Chlamydomonadales</taxon>
        <taxon>Volvocaceae</taxon>
        <taxon>Volvox</taxon>
    </lineage>
</organism>
<protein>
    <submittedName>
        <fullName evidence="2">Uncharacterized protein</fullName>
    </submittedName>
</protein>
<keyword evidence="3" id="KW-1185">Reference proteome</keyword>
<evidence type="ECO:0000313" key="3">
    <source>
        <dbReference type="Proteomes" id="UP000747399"/>
    </source>
</evidence>
<accession>A0A8J4EVZ8</accession>
<evidence type="ECO:0000313" key="2">
    <source>
        <dbReference type="EMBL" id="GIL45975.1"/>
    </source>
</evidence>
<name>A0A8J4EVZ8_9CHLO</name>
<dbReference type="Proteomes" id="UP000747399">
    <property type="component" value="Unassembled WGS sequence"/>
</dbReference>
<reference evidence="2" key="1">
    <citation type="journal article" date="2021" name="Proc. Natl. Acad. Sci. U.S.A.">
        <title>Three genomes in the algal genus Volvox reveal the fate of a haploid sex-determining region after a transition to homothallism.</title>
        <authorList>
            <person name="Yamamoto K."/>
            <person name="Hamaji T."/>
            <person name="Kawai-Toyooka H."/>
            <person name="Matsuzaki R."/>
            <person name="Takahashi F."/>
            <person name="Nishimura Y."/>
            <person name="Kawachi M."/>
            <person name="Noguchi H."/>
            <person name="Minakuchi Y."/>
            <person name="Umen J.G."/>
            <person name="Toyoda A."/>
            <person name="Nozaki H."/>
        </authorList>
    </citation>
    <scope>NUCLEOTIDE SEQUENCE</scope>
    <source>
        <strain evidence="2">NIES-3780</strain>
    </source>
</reference>